<keyword evidence="3" id="KW-1185">Reference proteome</keyword>
<dbReference type="RefSeq" id="WP_381184993.1">
    <property type="nucleotide sequence ID" value="NZ_JBHSFK010000046.1"/>
</dbReference>
<name>A0ABV9B4X8_9ACTN</name>
<dbReference type="EMBL" id="JBHSFK010000046">
    <property type="protein sequence ID" value="MFC4506709.1"/>
    <property type="molecule type" value="Genomic_DNA"/>
</dbReference>
<accession>A0ABV9B4X8</accession>
<dbReference type="InterPro" id="IPR011990">
    <property type="entry name" value="TPR-like_helical_dom_sf"/>
</dbReference>
<evidence type="ECO:0000259" key="1">
    <source>
        <dbReference type="PROSITE" id="PS50943"/>
    </source>
</evidence>
<dbReference type="InterPro" id="IPR001387">
    <property type="entry name" value="Cro/C1-type_HTH"/>
</dbReference>
<dbReference type="InterPro" id="IPR010982">
    <property type="entry name" value="Lambda_DNA-bd_dom_sf"/>
</dbReference>
<protein>
    <submittedName>
        <fullName evidence="2">Transcriptional regulator</fullName>
    </submittedName>
</protein>
<feature type="domain" description="HTH cro/C1-type" evidence="1">
    <location>
        <begin position="28"/>
        <end position="62"/>
    </location>
</feature>
<dbReference type="Gene3D" id="1.10.260.40">
    <property type="entry name" value="lambda repressor-like DNA-binding domains"/>
    <property type="match status" value="1"/>
</dbReference>
<gene>
    <name evidence="2" type="ORF">ACFPIH_45920</name>
</gene>
<dbReference type="PROSITE" id="PS50943">
    <property type="entry name" value="HTH_CROC1"/>
    <property type="match status" value="1"/>
</dbReference>
<dbReference type="SUPFAM" id="SSF48452">
    <property type="entry name" value="TPR-like"/>
    <property type="match status" value="1"/>
</dbReference>
<organism evidence="2 3">
    <name type="scientific">Streptomyces vulcanius</name>
    <dbReference type="NCBI Taxonomy" id="1441876"/>
    <lineage>
        <taxon>Bacteria</taxon>
        <taxon>Bacillati</taxon>
        <taxon>Actinomycetota</taxon>
        <taxon>Actinomycetes</taxon>
        <taxon>Kitasatosporales</taxon>
        <taxon>Streptomycetaceae</taxon>
        <taxon>Streptomyces</taxon>
    </lineage>
</organism>
<comment type="caution">
    <text evidence="2">The sequence shown here is derived from an EMBL/GenBank/DDBJ whole genome shotgun (WGS) entry which is preliminary data.</text>
</comment>
<dbReference type="Gene3D" id="1.25.40.10">
    <property type="entry name" value="Tetratricopeptide repeat domain"/>
    <property type="match status" value="1"/>
</dbReference>
<proteinExistence type="predicted"/>
<dbReference type="CDD" id="cd00093">
    <property type="entry name" value="HTH_XRE"/>
    <property type="match status" value="1"/>
</dbReference>
<evidence type="ECO:0000313" key="2">
    <source>
        <dbReference type="EMBL" id="MFC4506709.1"/>
    </source>
</evidence>
<dbReference type="Proteomes" id="UP001595839">
    <property type="component" value="Unassembled WGS sequence"/>
</dbReference>
<reference evidence="3" key="1">
    <citation type="journal article" date="2019" name="Int. J. Syst. Evol. Microbiol.">
        <title>The Global Catalogue of Microorganisms (GCM) 10K type strain sequencing project: providing services to taxonomists for standard genome sequencing and annotation.</title>
        <authorList>
            <consortium name="The Broad Institute Genomics Platform"/>
            <consortium name="The Broad Institute Genome Sequencing Center for Infectious Disease"/>
            <person name="Wu L."/>
            <person name="Ma J."/>
        </authorList>
    </citation>
    <scope>NUCLEOTIDE SEQUENCE [LARGE SCALE GENOMIC DNA]</scope>
    <source>
        <strain evidence="3">CGMCC 4.7177</strain>
    </source>
</reference>
<evidence type="ECO:0000313" key="3">
    <source>
        <dbReference type="Proteomes" id="UP001595839"/>
    </source>
</evidence>
<sequence>MTHNWSQEDLARLIRQAAGRRGLRNSTDRNRVSKWETGRVGAPDAFSQELIAEVLDVPHHLVTELGWPWWLPAYTADQPLWGADDVRSVAAWSPAATVESLESVTGGPMDRRSFLIASSGAATAAAVTWAGNIPSAAASPTAGRHIGSSTADLFDARLAGLRRLDDRLGSDDVHEAARSELRLITSTLRDSAYTEATGRRLYAAAAEAGRICGWTAYDSSRDAAAEKYYLASLRAAGHTDDRAVGATVLAFWATLRYNRGDPNGALGILDAVTATASRRTGSPRVTALLHARTARAHAKAGNRYGAHQAVDAAFNAYQQAAPTAEDVPSLYWVNIGELHQVAASTALELGEHRRALEHFQAAEEADDPYDTDLDRRGTAIYLTRRAETHLALGEIDAAVDLGRQAVDHMGGTASARGSDSISDLRDKLTAHRGVGDVEEFLSATA</sequence>